<evidence type="ECO:0000256" key="2">
    <source>
        <dbReference type="ARBA" id="ARBA00022723"/>
    </source>
</evidence>
<dbReference type="KEGG" id="mjh:JH146_1290"/>
<sequence length="166" mass="19154">MKIGIMSDTHDHLPNIRKAIEIFNEEEVETVIHCGDFVSLFVIKEFENLNANIIATYGNNDGERCKLREWLKNINEENIIDDFISIEIDGLRFFITHGHHQSVLEMAIKSGLYDVVIYGHTHERVFEEVDDVLVINPGECCGYLTNMPTIGILDTEKKEYREIVLE</sequence>
<dbReference type="Proteomes" id="UP000028781">
    <property type="component" value="Chromosome"/>
</dbReference>
<dbReference type="GO" id="GO:0016787">
    <property type="term" value="F:hydrolase activity"/>
    <property type="evidence" value="ECO:0007669"/>
    <property type="project" value="UniProtKB-UniRule"/>
</dbReference>
<evidence type="ECO:0000313" key="6">
    <source>
        <dbReference type="EMBL" id="AIJ06132.1"/>
    </source>
</evidence>
<dbReference type="InterPro" id="IPR024654">
    <property type="entry name" value="Calcineurin-like_PHP_lpxH"/>
</dbReference>
<dbReference type="EMBL" id="CP009149">
    <property type="protein sequence ID" value="AIJ06132.1"/>
    <property type="molecule type" value="Genomic_DNA"/>
</dbReference>
<dbReference type="GeneID" id="24891909"/>
<dbReference type="InterPro" id="IPR053193">
    <property type="entry name" value="MetalloPDE_YfcE-like"/>
</dbReference>
<comment type="cofactor">
    <cofactor evidence="4">
        <name>a divalent metal cation</name>
        <dbReference type="ChEBI" id="CHEBI:60240"/>
    </cofactor>
</comment>
<evidence type="ECO:0000259" key="5">
    <source>
        <dbReference type="Pfam" id="PF12850"/>
    </source>
</evidence>
<dbReference type="OrthoDB" id="9959at2157"/>
<dbReference type="AlphaFoldDB" id="A0A076LGY7"/>
<proteinExistence type="inferred from homology"/>
<name>A0A076LGY7_9EURY</name>
<dbReference type="Gene3D" id="3.60.21.10">
    <property type="match status" value="1"/>
</dbReference>
<dbReference type="InterPro" id="IPR000979">
    <property type="entry name" value="Phosphodiesterase_MJ0936/Vps29"/>
</dbReference>
<evidence type="ECO:0000313" key="7">
    <source>
        <dbReference type="Proteomes" id="UP000028781"/>
    </source>
</evidence>
<dbReference type="STRING" id="1301915.JH146_1290"/>
<keyword evidence="3" id="KW-0378">Hydrolase</keyword>
<dbReference type="EC" id="3.1.4.-" evidence="4"/>
<dbReference type="InterPro" id="IPR029052">
    <property type="entry name" value="Metallo-depent_PP-like"/>
</dbReference>
<dbReference type="CDD" id="cd00841">
    <property type="entry name" value="MPP_YfcE"/>
    <property type="match status" value="1"/>
</dbReference>
<evidence type="ECO:0000256" key="4">
    <source>
        <dbReference type="RuleBase" id="RU362039"/>
    </source>
</evidence>
<dbReference type="HOGENOM" id="CLU_063749_4_0_2"/>
<comment type="similarity">
    <text evidence="1 4">Belongs to the metallophosphoesterase superfamily. YfcE family.</text>
</comment>
<dbReference type="RefSeq" id="WP_048202239.1">
    <property type="nucleotide sequence ID" value="NZ_CP009149.1"/>
</dbReference>
<dbReference type="NCBIfam" id="TIGR00040">
    <property type="entry name" value="yfcE"/>
    <property type="match status" value="1"/>
</dbReference>
<dbReference type="SUPFAM" id="SSF56300">
    <property type="entry name" value="Metallo-dependent phosphatases"/>
    <property type="match status" value="1"/>
</dbReference>
<dbReference type="PROSITE" id="PS01269">
    <property type="entry name" value="UPF0025"/>
    <property type="match status" value="1"/>
</dbReference>
<gene>
    <name evidence="6" type="ORF">JH146_1290</name>
</gene>
<dbReference type="InterPro" id="IPR041802">
    <property type="entry name" value="MPP_YfcE"/>
</dbReference>
<dbReference type="InterPro" id="IPR020935">
    <property type="entry name" value="PdiEstase_YfcE_CS"/>
</dbReference>
<feature type="domain" description="Calcineurin-like phosphoesterase" evidence="5">
    <location>
        <begin position="1"/>
        <end position="158"/>
    </location>
</feature>
<dbReference type="PANTHER" id="PTHR43165:SF1">
    <property type="entry name" value="PHOSPHODIESTERASE MJ0936"/>
    <property type="match status" value="1"/>
</dbReference>
<evidence type="ECO:0000256" key="3">
    <source>
        <dbReference type="ARBA" id="ARBA00022801"/>
    </source>
</evidence>
<reference evidence="6 7" key="1">
    <citation type="journal article" date="2015" name="Int. J. Syst. Evol. Microbiol.">
        <title>M ethanocaldococcus bathoardescens sp. nov., a hyperthermophilic methanogen isolated from a volcanically active deep-sea hydrothermal vent.</title>
        <authorList>
            <person name="Stewart L.C."/>
            <person name="Jung J.H."/>
            <person name="Kim Y.T."/>
            <person name="Kwon S.W."/>
            <person name="Park C.S."/>
            <person name="Holden J.F."/>
        </authorList>
    </citation>
    <scope>NUCLEOTIDE SEQUENCE [LARGE SCALE GENOMIC DNA]</scope>
    <source>
        <strain evidence="6 7">JH146</strain>
    </source>
</reference>
<dbReference type="GO" id="GO:0046872">
    <property type="term" value="F:metal ion binding"/>
    <property type="evidence" value="ECO:0007669"/>
    <property type="project" value="UniProtKB-KW"/>
</dbReference>
<evidence type="ECO:0000256" key="1">
    <source>
        <dbReference type="ARBA" id="ARBA00008950"/>
    </source>
</evidence>
<accession>A0A076LGY7</accession>
<dbReference type="PANTHER" id="PTHR43165">
    <property type="entry name" value="METALLOPHOSPHOESTERASE"/>
    <property type="match status" value="1"/>
</dbReference>
<protein>
    <recommendedName>
        <fullName evidence="4">Phosphoesterase</fullName>
        <ecNumber evidence="4">3.1.4.-</ecNumber>
    </recommendedName>
</protein>
<keyword evidence="2 4" id="KW-0479">Metal-binding</keyword>
<dbReference type="Pfam" id="PF12850">
    <property type="entry name" value="Metallophos_2"/>
    <property type="match status" value="1"/>
</dbReference>
<keyword evidence="7" id="KW-1185">Reference proteome</keyword>
<organism evidence="6 7">
    <name type="scientific">Methanocaldococcus bathoardescens</name>
    <dbReference type="NCBI Taxonomy" id="1301915"/>
    <lineage>
        <taxon>Archaea</taxon>
        <taxon>Methanobacteriati</taxon>
        <taxon>Methanobacteriota</taxon>
        <taxon>Methanomada group</taxon>
        <taxon>Methanococci</taxon>
        <taxon>Methanococcales</taxon>
        <taxon>Methanocaldococcaceae</taxon>
        <taxon>Methanocaldococcus</taxon>
    </lineage>
</organism>